<dbReference type="EMBL" id="CAJNOC010002809">
    <property type="protein sequence ID" value="CAF0952589.1"/>
    <property type="molecule type" value="Genomic_DNA"/>
</dbReference>
<accession>A0A814D8X6</accession>
<protein>
    <submittedName>
        <fullName evidence="2">Uncharacterized protein</fullName>
    </submittedName>
</protein>
<keyword evidence="1" id="KW-0175">Coiled coil</keyword>
<sequence>MRSDFECQVQIKDSLLKKSLEENNETKREIIQKSSRLEEIESINEEYRKQMYEEEIKNLKNKLNEEKEKYNKGIENLKYDSEKKDAKILKNNSDSNKKIKEYEKKISELKKKINSLINLNTVYTILKKLKILFSEKLNEKIRNENEIDKSFALQIQNDPEEIKKKRQNEIQILSELLEREKEQHELNIKQAMI</sequence>
<evidence type="ECO:0000313" key="2">
    <source>
        <dbReference type="EMBL" id="CAF0952589.1"/>
    </source>
</evidence>
<feature type="coiled-coil region" evidence="1">
    <location>
        <begin position="30"/>
        <end position="119"/>
    </location>
</feature>
<organism evidence="2 3">
    <name type="scientific">Brachionus calyciflorus</name>
    <dbReference type="NCBI Taxonomy" id="104777"/>
    <lineage>
        <taxon>Eukaryota</taxon>
        <taxon>Metazoa</taxon>
        <taxon>Spiralia</taxon>
        <taxon>Gnathifera</taxon>
        <taxon>Rotifera</taxon>
        <taxon>Eurotatoria</taxon>
        <taxon>Monogononta</taxon>
        <taxon>Pseudotrocha</taxon>
        <taxon>Ploima</taxon>
        <taxon>Brachionidae</taxon>
        <taxon>Brachionus</taxon>
    </lineage>
</organism>
<reference evidence="2" key="1">
    <citation type="submission" date="2021-02" db="EMBL/GenBank/DDBJ databases">
        <authorList>
            <person name="Nowell W R."/>
        </authorList>
    </citation>
    <scope>NUCLEOTIDE SEQUENCE</scope>
    <source>
        <strain evidence="2">Ploen Becks lab</strain>
    </source>
</reference>
<name>A0A814D8X6_9BILA</name>
<keyword evidence="3" id="KW-1185">Reference proteome</keyword>
<dbReference type="AlphaFoldDB" id="A0A814D8X6"/>
<proteinExistence type="predicted"/>
<evidence type="ECO:0000313" key="3">
    <source>
        <dbReference type="Proteomes" id="UP000663879"/>
    </source>
</evidence>
<comment type="caution">
    <text evidence="2">The sequence shown here is derived from an EMBL/GenBank/DDBJ whole genome shotgun (WGS) entry which is preliminary data.</text>
</comment>
<evidence type="ECO:0000256" key="1">
    <source>
        <dbReference type="SAM" id="Coils"/>
    </source>
</evidence>
<dbReference type="Proteomes" id="UP000663879">
    <property type="component" value="Unassembled WGS sequence"/>
</dbReference>
<gene>
    <name evidence="2" type="ORF">OXX778_LOCUS14025</name>
</gene>